<keyword evidence="2" id="KW-1185">Reference proteome</keyword>
<proteinExistence type="predicted"/>
<reference evidence="1 2" key="1">
    <citation type="submission" date="2024-09" db="EMBL/GenBank/DDBJ databases">
        <authorList>
            <person name="Sun Q."/>
            <person name="Mori K."/>
        </authorList>
    </citation>
    <scope>NUCLEOTIDE SEQUENCE [LARGE SCALE GENOMIC DNA]</scope>
    <source>
        <strain evidence="1 2">JCM 11201</strain>
    </source>
</reference>
<dbReference type="Proteomes" id="UP001589609">
    <property type="component" value="Unassembled WGS sequence"/>
</dbReference>
<comment type="caution">
    <text evidence="1">The sequence shown here is derived from an EMBL/GenBank/DDBJ whole genome shotgun (WGS) entry which is preliminary data.</text>
</comment>
<organism evidence="1 2">
    <name type="scientific">Ectobacillus funiculus</name>
    <dbReference type="NCBI Taxonomy" id="137993"/>
    <lineage>
        <taxon>Bacteria</taxon>
        <taxon>Bacillati</taxon>
        <taxon>Bacillota</taxon>
        <taxon>Bacilli</taxon>
        <taxon>Bacillales</taxon>
        <taxon>Bacillaceae</taxon>
        <taxon>Ectobacillus</taxon>
    </lineage>
</organism>
<dbReference type="EMBL" id="JBHMAF010000193">
    <property type="protein sequence ID" value="MFB9761485.1"/>
    <property type="molecule type" value="Genomic_DNA"/>
</dbReference>
<sequence>MSSYSDSPIVKRVRQEVSQAVRECASSISFANATDFSQEEVKALKEMASEYMKEQEHQTKRDVLHLLG</sequence>
<evidence type="ECO:0000313" key="1">
    <source>
        <dbReference type="EMBL" id="MFB9761485.1"/>
    </source>
</evidence>
<name>A0ABV5WLN2_9BACI</name>
<evidence type="ECO:0000313" key="2">
    <source>
        <dbReference type="Proteomes" id="UP001589609"/>
    </source>
</evidence>
<accession>A0ABV5WLN2</accession>
<protein>
    <submittedName>
        <fullName evidence="1">Uncharacterized protein</fullName>
    </submittedName>
</protein>
<gene>
    <name evidence="1" type="ORF">ACFFMS_24890</name>
</gene>